<dbReference type="EnsemblPlants" id="Solyc10g047765.1.1">
    <property type="protein sequence ID" value="Solyc10g047765.1.1"/>
    <property type="gene ID" value="Solyc10g047765.1"/>
</dbReference>
<proteinExistence type="predicted"/>
<dbReference type="InParanoid" id="A0A3Q7IG53"/>
<evidence type="ECO:0000313" key="1">
    <source>
        <dbReference type="EnsemblPlants" id="Solyc10g047765.1.1"/>
    </source>
</evidence>
<name>A0A3Q7IG53_SOLLC</name>
<reference evidence="1" key="1">
    <citation type="journal article" date="2012" name="Nature">
        <title>The tomato genome sequence provides insights into fleshy fruit evolution.</title>
        <authorList>
            <consortium name="Tomato Genome Consortium"/>
        </authorList>
    </citation>
    <scope>NUCLEOTIDE SEQUENCE [LARGE SCALE GENOMIC DNA]</scope>
    <source>
        <strain evidence="1">cv. Heinz 1706</strain>
    </source>
</reference>
<dbReference type="AlphaFoldDB" id="A0A3Q7IG53"/>
<reference evidence="1" key="2">
    <citation type="submission" date="2019-01" db="UniProtKB">
        <authorList>
            <consortium name="EnsemblPlants"/>
        </authorList>
    </citation>
    <scope>IDENTIFICATION</scope>
    <source>
        <strain evidence="1">cv. Heinz 1706</strain>
    </source>
</reference>
<organism evidence="1">
    <name type="scientific">Solanum lycopersicum</name>
    <name type="common">Tomato</name>
    <name type="synonym">Lycopersicon esculentum</name>
    <dbReference type="NCBI Taxonomy" id="4081"/>
    <lineage>
        <taxon>Eukaryota</taxon>
        <taxon>Viridiplantae</taxon>
        <taxon>Streptophyta</taxon>
        <taxon>Embryophyta</taxon>
        <taxon>Tracheophyta</taxon>
        <taxon>Spermatophyta</taxon>
        <taxon>Magnoliopsida</taxon>
        <taxon>eudicotyledons</taxon>
        <taxon>Gunneridae</taxon>
        <taxon>Pentapetalae</taxon>
        <taxon>asterids</taxon>
        <taxon>lamiids</taxon>
        <taxon>Solanales</taxon>
        <taxon>Solanaceae</taxon>
        <taxon>Solanoideae</taxon>
        <taxon>Solaneae</taxon>
        <taxon>Solanum</taxon>
        <taxon>Solanum subgen. Lycopersicon</taxon>
    </lineage>
</organism>
<dbReference type="Proteomes" id="UP000004994">
    <property type="component" value="Chromosome 10"/>
</dbReference>
<dbReference type="STRING" id="4081.A0A3Q7IG53"/>
<accession>A0A3Q7IG53</accession>
<keyword evidence="2" id="KW-1185">Reference proteome</keyword>
<sequence>MGTTPILCWIPISMPNLGIFGLARLVDHDKESETTVLVAMIALEIAYGMKPIKPKVEEHQVNIIDWVWRLYGMGNLSEAVYLRLS</sequence>
<dbReference type="Gramene" id="Solyc10g047765.1.1">
    <property type="protein sequence ID" value="Solyc10g047765.1.1"/>
    <property type="gene ID" value="Solyc10g047765.1"/>
</dbReference>
<evidence type="ECO:0000313" key="2">
    <source>
        <dbReference type="Proteomes" id="UP000004994"/>
    </source>
</evidence>
<protein>
    <submittedName>
        <fullName evidence="1">Uncharacterized protein</fullName>
    </submittedName>
</protein>